<dbReference type="OrthoDB" id="5273684at2759"/>
<evidence type="ECO:0000313" key="3">
    <source>
        <dbReference type="EMBL" id="TVY73274.1"/>
    </source>
</evidence>
<dbReference type="Proteomes" id="UP000469558">
    <property type="component" value="Unassembled WGS sequence"/>
</dbReference>
<sequence length="209" mass="23209">MSSFISKFAPPYLETPDLEMGPNTLHAGSAETQIPRYTIDLALPPHLRYIAVAQDFAPKMRFLTSLFDEILESITSYVFVRRMIKFLAGVFLFRVFSREEMQELKGIAKTTGVEMYLLVALNVLLDTMLGCTSGGVLTAPKGAGGEARMMHFRTLDWGMDGLREVLVQLDFINSKSEEPEKILASTITYAGFVGVLTGVRPNLSISLNF</sequence>
<name>A0A8T9BZP7_9HELO</name>
<dbReference type="InterPro" id="IPR029130">
    <property type="entry name" value="Acid_ceramidase_N"/>
</dbReference>
<dbReference type="EMBL" id="QGMK01001132">
    <property type="protein sequence ID" value="TVY73274.1"/>
    <property type="molecule type" value="Genomic_DNA"/>
</dbReference>
<dbReference type="Pfam" id="PF15508">
    <property type="entry name" value="NAAA-beta"/>
    <property type="match status" value="1"/>
</dbReference>
<reference evidence="3 4" key="1">
    <citation type="submission" date="2018-05" db="EMBL/GenBank/DDBJ databases">
        <title>Genome sequencing and assembly of the regulated plant pathogen Lachnellula willkommii and related sister species for the development of diagnostic species identification markers.</title>
        <authorList>
            <person name="Giroux E."/>
            <person name="Bilodeau G."/>
        </authorList>
    </citation>
    <scope>NUCLEOTIDE SEQUENCE [LARGE SCALE GENOMIC DNA]</scope>
    <source>
        <strain evidence="3 4">CBS 268.59</strain>
    </source>
</reference>
<organism evidence="3 4">
    <name type="scientific">Lachnellula suecica</name>
    <dbReference type="NCBI Taxonomy" id="602035"/>
    <lineage>
        <taxon>Eukaryota</taxon>
        <taxon>Fungi</taxon>
        <taxon>Dikarya</taxon>
        <taxon>Ascomycota</taxon>
        <taxon>Pezizomycotina</taxon>
        <taxon>Leotiomycetes</taxon>
        <taxon>Helotiales</taxon>
        <taxon>Lachnaceae</taxon>
        <taxon>Lachnellula</taxon>
    </lineage>
</organism>
<keyword evidence="4" id="KW-1185">Reference proteome</keyword>
<gene>
    <name evidence="3" type="primary">ASAH1</name>
    <name evidence="3" type="ORF">LSUE1_G007714</name>
</gene>
<evidence type="ECO:0000256" key="1">
    <source>
        <dbReference type="ARBA" id="ARBA00011891"/>
    </source>
</evidence>
<feature type="non-terminal residue" evidence="3">
    <location>
        <position position="209"/>
    </location>
</feature>
<evidence type="ECO:0000259" key="2">
    <source>
        <dbReference type="Pfam" id="PF15508"/>
    </source>
</evidence>
<accession>A0A8T9BZP7</accession>
<dbReference type="EC" id="3.5.1.23" evidence="1"/>
<comment type="caution">
    <text evidence="3">The sequence shown here is derived from an EMBL/GenBank/DDBJ whole genome shotgun (WGS) entry which is preliminary data.</text>
</comment>
<proteinExistence type="predicted"/>
<dbReference type="PANTHER" id="PTHR28583:SF1">
    <property type="entry name" value="ACID CERAMIDASE"/>
    <property type="match status" value="1"/>
</dbReference>
<dbReference type="AlphaFoldDB" id="A0A8T9BZP7"/>
<feature type="domain" description="Acid ceramidase N-terminal" evidence="2">
    <location>
        <begin position="33"/>
        <end position="93"/>
    </location>
</feature>
<dbReference type="GO" id="GO:0017040">
    <property type="term" value="F:N-acylsphingosine amidohydrolase activity"/>
    <property type="evidence" value="ECO:0007669"/>
    <property type="project" value="UniProtKB-EC"/>
</dbReference>
<evidence type="ECO:0000313" key="4">
    <source>
        <dbReference type="Proteomes" id="UP000469558"/>
    </source>
</evidence>
<dbReference type="PANTHER" id="PTHR28583">
    <property type="entry name" value="ACID AMIDASE"/>
    <property type="match status" value="1"/>
</dbReference>
<protein>
    <recommendedName>
        <fullName evidence="1">ceramidase</fullName>
        <ecNumber evidence="1">3.5.1.23</ecNumber>
    </recommendedName>
</protein>